<comment type="subcellular location">
    <subcellularLocation>
        <location evidence="1">Cell membrane</location>
        <topology evidence="1">Multi-pass membrane protein</topology>
    </subcellularLocation>
</comment>
<evidence type="ECO:0000256" key="9">
    <source>
        <dbReference type="SAM" id="MobiDB-lite"/>
    </source>
</evidence>
<keyword evidence="5" id="KW-1278">Translocase</keyword>
<dbReference type="RefSeq" id="WP_204910609.1">
    <property type="nucleotide sequence ID" value="NZ_BAAAYR010000002.1"/>
</dbReference>
<dbReference type="Gene3D" id="3.40.50.1000">
    <property type="entry name" value="HAD superfamily/HAD-like"/>
    <property type="match status" value="1"/>
</dbReference>
<keyword evidence="6 8" id="KW-1133">Transmembrane helix</keyword>
<comment type="caution">
    <text evidence="11">The sequence shown here is derived from an EMBL/GenBank/DDBJ whole genome shotgun (WGS) entry which is preliminary data.</text>
</comment>
<dbReference type="Gene3D" id="2.70.150.10">
    <property type="entry name" value="Calcium-transporting ATPase, cytoplasmic transduction domain A"/>
    <property type="match status" value="1"/>
</dbReference>
<dbReference type="Pfam" id="PF00702">
    <property type="entry name" value="Hydrolase"/>
    <property type="match status" value="1"/>
</dbReference>
<keyword evidence="7 8" id="KW-0472">Membrane</keyword>
<dbReference type="SFLD" id="SFLDG00002">
    <property type="entry name" value="C1.7:_P-type_atpase_like"/>
    <property type="match status" value="1"/>
</dbReference>
<reference evidence="12" key="1">
    <citation type="journal article" date="2019" name="Int. J. Syst. Evol. Microbiol.">
        <title>The Global Catalogue of Microorganisms (GCM) 10K type strain sequencing project: providing services to taxonomists for standard genome sequencing and annotation.</title>
        <authorList>
            <consortium name="The Broad Institute Genomics Platform"/>
            <consortium name="The Broad Institute Genome Sequencing Center for Infectious Disease"/>
            <person name="Wu L."/>
            <person name="Ma J."/>
        </authorList>
    </citation>
    <scope>NUCLEOTIDE SEQUENCE [LARGE SCALE GENOMIC DNA]</scope>
    <source>
        <strain evidence="12">JCM 16540</strain>
    </source>
</reference>
<dbReference type="InterPro" id="IPR051014">
    <property type="entry name" value="Cation_Transport_ATPase_IB"/>
</dbReference>
<dbReference type="Proteomes" id="UP001500767">
    <property type="component" value="Unassembled WGS sequence"/>
</dbReference>
<comment type="similarity">
    <text evidence="2 8">Belongs to the cation transport ATPase (P-type) (TC 3.A.3) family. Type IB subfamily.</text>
</comment>
<dbReference type="InterPro" id="IPR023298">
    <property type="entry name" value="ATPase_P-typ_TM_dom_sf"/>
</dbReference>
<dbReference type="EMBL" id="BAAAYR010000002">
    <property type="protein sequence ID" value="GAA3565954.1"/>
    <property type="molecule type" value="Genomic_DNA"/>
</dbReference>
<dbReference type="NCBIfam" id="TIGR01525">
    <property type="entry name" value="ATPase-IB_hvy"/>
    <property type="match status" value="1"/>
</dbReference>
<feature type="transmembrane region" description="Helical" evidence="8">
    <location>
        <begin position="84"/>
        <end position="101"/>
    </location>
</feature>
<dbReference type="SFLD" id="SFLDF00027">
    <property type="entry name" value="p-type_atpase"/>
    <property type="match status" value="1"/>
</dbReference>
<dbReference type="SUPFAM" id="SSF56784">
    <property type="entry name" value="HAD-like"/>
    <property type="match status" value="1"/>
</dbReference>
<dbReference type="InterPro" id="IPR027256">
    <property type="entry name" value="P-typ_ATPase_IB"/>
</dbReference>
<sequence length="745" mass="74802">MADACCGPDEVDEADAHDAEQGTTPTPVWRAREIQAAALSGVLLLAGAVAPGGTSFELVMFYAAAVVGAATFVPSALRRLLRGRLGVGLLMTIAAVGAVLLGEVAEAATLAFLFSIAEGLEDYALTRTRNSLRALLDLAPPTATVLRGGGAGGGSGGGDRSVTLALDELAVGDVLLVRPGEKVATDGVVRSGRSTIDASVVTGESVPIEVGPASPVFAATVNGTGALEVSVTATAADNSLARLVRVVQEAQDRKGRSQRLADRVARPLVPGVLVLAALVALLGSVLDDPAVWIPRALVVLVAAAPCAFALSVPIAVIAAVGAASRGGVLIKGGAAVEALGSVRTVALDKTGTLTRNEPTVVEVVPSSPTVTPDRVLAVAAALETRSEHPLAAAILEAAKDLAAMQAGDVIAVPGQGLTGTVAGRPARLGKPGFVAAADLADAVARLQDDGASVVLVEQDGELLGAVAVRDEIRPEAAEAVALLRRQGMDVVMLSGDNTRTANAIAAQAGITDVRAELSPQDKAAIVTDLRQRGPVAMVGDGINDAPALATADAGVAMGAMGSDAAIEAADVALMGEDLRRLPDAVAHARHARGIFVQNLVLSGLIIAVLVPLSALGVLGLPTVVATHELAEVLVILNGLRAGRRLFLPSRPALRAGTSASARSLPVQHRSAAAVPAGGLPVMSMPLVNLPQTTKPSAGGGVDVPRSPLTLSSVLTLSATRPATRQETSHGSDSGCGCAPGCACCS</sequence>
<dbReference type="InterPro" id="IPR018303">
    <property type="entry name" value="ATPase_P-typ_P_site"/>
</dbReference>
<protein>
    <submittedName>
        <fullName evidence="11">Cation-translocating P-type ATPase</fullName>
    </submittedName>
</protein>
<feature type="transmembrane region" description="Helical" evidence="8">
    <location>
        <begin position="36"/>
        <end position="53"/>
    </location>
</feature>
<name>A0ABP6XGF6_9ACTN</name>
<dbReference type="SFLD" id="SFLDS00003">
    <property type="entry name" value="Haloacid_Dehalogenase"/>
    <property type="match status" value="1"/>
</dbReference>
<dbReference type="InterPro" id="IPR036412">
    <property type="entry name" value="HAD-like_sf"/>
</dbReference>
<dbReference type="InterPro" id="IPR044492">
    <property type="entry name" value="P_typ_ATPase_HD_dom"/>
</dbReference>
<evidence type="ECO:0000256" key="4">
    <source>
        <dbReference type="ARBA" id="ARBA00022723"/>
    </source>
</evidence>
<dbReference type="InterPro" id="IPR008250">
    <property type="entry name" value="ATPase_P-typ_transduc_dom_A_sf"/>
</dbReference>
<keyword evidence="8" id="KW-1003">Cell membrane</keyword>
<dbReference type="InterPro" id="IPR059000">
    <property type="entry name" value="ATPase_P-type_domA"/>
</dbReference>
<proteinExistence type="inferred from homology"/>
<evidence type="ECO:0000313" key="11">
    <source>
        <dbReference type="EMBL" id="GAA3565954.1"/>
    </source>
</evidence>
<evidence type="ECO:0000313" key="12">
    <source>
        <dbReference type="Proteomes" id="UP001500767"/>
    </source>
</evidence>
<evidence type="ECO:0000256" key="6">
    <source>
        <dbReference type="ARBA" id="ARBA00022989"/>
    </source>
</evidence>
<dbReference type="PROSITE" id="PS00154">
    <property type="entry name" value="ATPASE_E1_E2"/>
    <property type="match status" value="1"/>
</dbReference>
<evidence type="ECO:0000256" key="8">
    <source>
        <dbReference type="RuleBase" id="RU362081"/>
    </source>
</evidence>
<gene>
    <name evidence="11" type="ORF">GCM10022197_22270</name>
</gene>
<keyword evidence="12" id="KW-1185">Reference proteome</keyword>
<evidence type="ECO:0000256" key="1">
    <source>
        <dbReference type="ARBA" id="ARBA00004651"/>
    </source>
</evidence>
<dbReference type="InterPro" id="IPR001757">
    <property type="entry name" value="P_typ_ATPase"/>
</dbReference>
<feature type="transmembrane region" description="Helical" evidence="8">
    <location>
        <begin position="599"/>
        <end position="620"/>
    </location>
</feature>
<keyword evidence="8" id="KW-0547">Nucleotide-binding</keyword>
<dbReference type="InterPro" id="IPR023214">
    <property type="entry name" value="HAD_sf"/>
</dbReference>
<feature type="transmembrane region" description="Helical" evidence="8">
    <location>
        <begin position="264"/>
        <end position="286"/>
    </location>
</feature>
<evidence type="ECO:0000256" key="5">
    <source>
        <dbReference type="ARBA" id="ARBA00022967"/>
    </source>
</evidence>
<dbReference type="PANTHER" id="PTHR48085:SF5">
    <property type="entry name" value="CADMIUM_ZINC-TRANSPORTING ATPASE HMA4-RELATED"/>
    <property type="match status" value="1"/>
</dbReference>
<evidence type="ECO:0000256" key="2">
    <source>
        <dbReference type="ARBA" id="ARBA00006024"/>
    </source>
</evidence>
<dbReference type="NCBIfam" id="TIGR01494">
    <property type="entry name" value="ATPase_P-type"/>
    <property type="match status" value="1"/>
</dbReference>
<dbReference type="Gene3D" id="3.40.1110.10">
    <property type="entry name" value="Calcium-transporting ATPase, cytoplasmic domain N"/>
    <property type="match status" value="1"/>
</dbReference>
<dbReference type="SUPFAM" id="SSF81653">
    <property type="entry name" value="Calcium ATPase, transduction domain A"/>
    <property type="match status" value="1"/>
</dbReference>
<keyword evidence="3 8" id="KW-0812">Transmembrane</keyword>
<evidence type="ECO:0000256" key="7">
    <source>
        <dbReference type="ARBA" id="ARBA00023136"/>
    </source>
</evidence>
<dbReference type="InterPro" id="IPR023299">
    <property type="entry name" value="ATPase_P-typ_cyto_dom_N"/>
</dbReference>
<dbReference type="PANTHER" id="PTHR48085">
    <property type="entry name" value="CADMIUM/ZINC-TRANSPORTING ATPASE HMA2-RELATED"/>
    <property type="match status" value="1"/>
</dbReference>
<evidence type="ECO:0000259" key="10">
    <source>
        <dbReference type="Pfam" id="PF00122"/>
    </source>
</evidence>
<dbReference type="Pfam" id="PF00122">
    <property type="entry name" value="E1-E2_ATPase"/>
    <property type="match status" value="1"/>
</dbReference>
<feature type="transmembrane region" description="Helical" evidence="8">
    <location>
        <begin position="292"/>
        <end position="321"/>
    </location>
</feature>
<keyword evidence="8" id="KW-0067">ATP-binding</keyword>
<evidence type="ECO:0000256" key="3">
    <source>
        <dbReference type="ARBA" id="ARBA00022692"/>
    </source>
</evidence>
<dbReference type="PRINTS" id="PR00119">
    <property type="entry name" value="CATATPASE"/>
</dbReference>
<dbReference type="NCBIfam" id="TIGR01512">
    <property type="entry name" value="ATPase-IB2_Cd"/>
    <property type="match status" value="1"/>
</dbReference>
<accession>A0ABP6XGF6</accession>
<dbReference type="SUPFAM" id="SSF81665">
    <property type="entry name" value="Calcium ATPase, transmembrane domain M"/>
    <property type="match status" value="1"/>
</dbReference>
<feature type="region of interest" description="Disordered" evidence="9">
    <location>
        <begin position="1"/>
        <end position="25"/>
    </location>
</feature>
<feature type="domain" description="P-type ATPase A" evidence="10">
    <location>
        <begin position="138"/>
        <end position="248"/>
    </location>
</feature>
<keyword evidence="4 8" id="KW-0479">Metal-binding</keyword>
<organism evidence="11 12">
    <name type="scientific">Microlunatus spumicola</name>
    <dbReference type="NCBI Taxonomy" id="81499"/>
    <lineage>
        <taxon>Bacteria</taxon>
        <taxon>Bacillati</taxon>
        <taxon>Actinomycetota</taxon>
        <taxon>Actinomycetes</taxon>
        <taxon>Propionibacteriales</taxon>
        <taxon>Propionibacteriaceae</taxon>
        <taxon>Microlunatus</taxon>
    </lineage>
</organism>